<evidence type="ECO:0000256" key="1">
    <source>
        <dbReference type="SAM" id="Phobius"/>
    </source>
</evidence>
<keyword evidence="3" id="KW-1185">Reference proteome</keyword>
<evidence type="ECO:0000313" key="2">
    <source>
        <dbReference type="EMBL" id="MBD2150033.1"/>
    </source>
</evidence>
<organism evidence="2 3">
    <name type="scientific">Pseudanabaena cinerea FACHB-1277</name>
    <dbReference type="NCBI Taxonomy" id="2949581"/>
    <lineage>
        <taxon>Bacteria</taxon>
        <taxon>Bacillati</taxon>
        <taxon>Cyanobacteriota</taxon>
        <taxon>Cyanophyceae</taxon>
        <taxon>Pseudanabaenales</taxon>
        <taxon>Pseudanabaenaceae</taxon>
        <taxon>Pseudanabaena</taxon>
        <taxon>Pseudanabaena cinerea</taxon>
    </lineage>
</organism>
<keyword evidence="1" id="KW-0472">Membrane</keyword>
<name>A0A926Z5V4_9CYAN</name>
<dbReference type="RefSeq" id="WP_190350404.1">
    <property type="nucleotide sequence ID" value="NZ_JACJPY010000018.1"/>
</dbReference>
<keyword evidence="1" id="KW-0812">Transmembrane</keyword>
<accession>A0A926Z5V4</accession>
<sequence length="149" mass="16654">MESNNRKDPFGGQFGHIQVPDRGIADAGAYSILNGIMMFGLGMLAQENERNYQEKIQAQRIAELEKQHAYELRAKELELMGRAQVEAKQQPPQVNPYRGANTVAELEKILLGHSPSPQREAVLRELAKYPETMPLAQLPTATTRLLTGK</sequence>
<keyword evidence="1" id="KW-1133">Transmembrane helix</keyword>
<dbReference type="Proteomes" id="UP000631421">
    <property type="component" value="Unassembled WGS sequence"/>
</dbReference>
<dbReference type="EMBL" id="JACJPY010000018">
    <property type="protein sequence ID" value="MBD2150033.1"/>
    <property type="molecule type" value="Genomic_DNA"/>
</dbReference>
<proteinExistence type="predicted"/>
<protein>
    <submittedName>
        <fullName evidence="2">Uncharacterized protein</fullName>
    </submittedName>
</protein>
<evidence type="ECO:0000313" key="3">
    <source>
        <dbReference type="Proteomes" id="UP000631421"/>
    </source>
</evidence>
<reference evidence="2" key="1">
    <citation type="journal article" date="2015" name="ISME J.">
        <title>Draft Genome Sequence of Streptomyces incarnatus NRRL8089, which Produces the Nucleoside Antibiotic Sinefungin.</title>
        <authorList>
            <person name="Oshima K."/>
            <person name="Hattori M."/>
            <person name="Shimizu H."/>
            <person name="Fukuda K."/>
            <person name="Nemoto M."/>
            <person name="Inagaki K."/>
            <person name="Tamura T."/>
        </authorList>
    </citation>
    <scope>NUCLEOTIDE SEQUENCE</scope>
    <source>
        <strain evidence="2">FACHB-1277</strain>
    </source>
</reference>
<comment type="caution">
    <text evidence="2">The sequence shown here is derived from an EMBL/GenBank/DDBJ whole genome shotgun (WGS) entry which is preliminary data.</text>
</comment>
<dbReference type="AlphaFoldDB" id="A0A926Z5V4"/>
<reference evidence="2" key="2">
    <citation type="submission" date="2020-08" db="EMBL/GenBank/DDBJ databases">
        <authorList>
            <person name="Chen M."/>
            <person name="Teng W."/>
            <person name="Zhao L."/>
            <person name="Hu C."/>
            <person name="Zhou Y."/>
            <person name="Han B."/>
            <person name="Song L."/>
            <person name="Shu W."/>
        </authorList>
    </citation>
    <scope>NUCLEOTIDE SEQUENCE</scope>
    <source>
        <strain evidence="2">FACHB-1277</strain>
    </source>
</reference>
<gene>
    <name evidence="2" type="ORF">H6F44_07840</name>
</gene>
<feature type="transmembrane region" description="Helical" evidence="1">
    <location>
        <begin position="27"/>
        <end position="45"/>
    </location>
</feature>